<keyword evidence="6" id="KW-1185">Reference proteome</keyword>
<feature type="domain" description="Periplasmic copper-binding protein NosD beta helix" evidence="4">
    <location>
        <begin position="68"/>
        <end position="253"/>
    </location>
</feature>
<evidence type="ECO:0000256" key="2">
    <source>
        <dbReference type="ARBA" id="ARBA00022737"/>
    </source>
</evidence>
<dbReference type="InterPro" id="IPR011050">
    <property type="entry name" value="Pectin_lyase_fold/virulence"/>
</dbReference>
<dbReference type="InterPro" id="IPR012334">
    <property type="entry name" value="Pectin_lyas_fold"/>
</dbReference>
<dbReference type="InterPro" id="IPR007742">
    <property type="entry name" value="NosD_dom"/>
</dbReference>
<feature type="non-terminal residue" evidence="5">
    <location>
        <position position="1"/>
    </location>
</feature>
<gene>
    <name evidence="5" type="ORF">AKJ54_00870</name>
</gene>
<dbReference type="NCBIfam" id="TIGR03804">
    <property type="entry name" value="para_beta_helix"/>
    <property type="match status" value="8"/>
</dbReference>
<dbReference type="Pfam" id="PF05048">
    <property type="entry name" value="NosD"/>
    <property type="match status" value="3"/>
</dbReference>
<dbReference type="AlphaFoldDB" id="A0A133VKN3"/>
<comment type="caution">
    <text evidence="5">The sequence shown here is derived from an EMBL/GenBank/DDBJ whole genome shotgun (WGS) entry which is preliminary data.</text>
</comment>
<dbReference type="Gene3D" id="2.60.40.10">
    <property type="entry name" value="Immunoglobulins"/>
    <property type="match status" value="2"/>
</dbReference>
<dbReference type="InterPro" id="IPR013783">
    <property type="entry name" value="Ig-like_fold"/>
</dbReference>
<evidence type="ECO:0000256" key="1">
    <source>
        <dbReference type="ARBA" id="ARBA00004906"/>
    </source>
</evidence>
<dbReference type="Gene3D" id="2.160.20.10">
    <property type="entry name" value="Single-stranded right-handed beta-helix, Pectin lyase-like"/>
    <property type="match status" value="3"/>
</dbReference>
<organism evidence="5 6">
    <name type="scientific">candidate division MSBL1 archaeon SCGC-AAA382K21</name>
    <dbReference type="NCBI Taxonomy" id="1698283"/>
    <lineage>
        <taxon>Archaea</taxon>
        <taxon>Methanobacteriati</taxon>
        <taxon>Methanobacteriota</taxon>
        <taxon>candidate division MSBL1</taxon>
    </lineage>
</organism>
<dbReference type="InterPro" id="IPR051550">
    <property type="entry name" value="SCF-Subunits/Alg-Epimerases"/>
</dbReference>
<dbReference type="SUPFAM" id="SSF51126">
    <property type="entry name" value="Pectin lyase-like"/>
    <property type="match status" value="3"/>
</dbReference>
<name>A0A133VKN3_9EURY</name>
<keyword evidence="3" id="KW-0833">Ubl conjugation pathway</keyword>
<evidence type="ECO:0000313" key="5">
    <source>
        <dbReference type="EMBL" id="KXB06999.1"/>
    </source>
</evidence>
<proteinExistence type="predicted"/>
<evidence type="ECO:0000256" key="3">
    <source>
        <dbReference type="ARBA" id="ARBA00022786"/>
    </source>
</evidence>
<accession>A0A133VKN3</accession>
<dbReference type="Proteomes" id="UP000070504">
    <property type="component" value="Unassembled WGS sequence"/>
</dbReference>
<dbReference type="InterPro" id="IPR006626">
    <property type="entry name" value="PbH1"/>
</dbReference>
<evidence type="ECO:0000259" key="4">
    <source>
        <dbReference type="Pfam" id="PF05048"/>
    </source>
</evidence>
<dbReference type="SMART" id="SM00710">
    <property type="entry name" value="PbH1"/>
    <property type="match status" value="20"/>
</dbReference>
<evidence type="ECO:0000313" key="6">
    <source>
        <dbReference type="Proteomes" id="UP000070504"/>
    </source>
</evidence>
<feature type="domain" description="Periplasmic copper-binding protein NosD beta helix" evidence="4">
    <location>
        <begin position="368"/>
        <end position="551"/>
    </location>
</feature>
<dbReference type="PANTHER" id="PTHR22990:SF15">
    <property type="entry name" value="F-BOX ONLY PROTEIN 10"/>
    <property type="match status" value="1"/>
</dbReference>
<reference evidence="5 6" key="1">
    <citation type="journal article" date="2016" name="Sci. Rep.">
        <title>Metabolic traits of an uncultured archaeal lineage -MSBL1- from brine pools of the Red Sea.</title>
        <authorList>
            <person name="Mwirichia R."/>
            <person name="Alam I."/>
            <person name="Rashid M."/>
            <person name="Vinu M."/>
            <person name="Ba-Alawi W."/>
            <person name="Anthony Kamau A."/>
            <person name="Kamanda Ngugi D."/>
            <person name="Goker M."/>
            <person name="Klenk H.P."/>
            <person name="Bajic V."/>
            <person name="Stingl U."/>
        </authorList>
    </citation>
    <scope>NUCLEOTIDE SEQUENCE [LARGE SCALE GENOMIC DNA]</scope>
    <source>
        <strain evidence="5">SCGC-AAA382K21</strain>
    </source>
</reference>
<dbReference type="PANTHER" id="PTHR22990">
    <property type="entry name" value="F-BOX ONLY PROTEIN"/>
    <property type="match status" value="1"/>
</dbReference>
<dbReference type="EMBL" id="LHYH01000016">
    <property type="protein sequence ID" value="KXB06999.1"/>
    <property type="molecule type" value="Genomic_DNA"/>
</dbReference>
<keyword evidence="2" id="KW-0677">Repeat</keyword>
<dbReference type="InterPro" id="IPR022441">
    <property type="entry name" value="Para_beta_helix_rpt-2"/>
</dbReference>
<feature type="domain" description="Periplasmic copper-binding protein NosD beta helix" evidence="4">
    <location>
        <begin position="599"/>
        <end position="688"/>
    </location>
</feature>
<protein>
    <recommendedName>
        <fullName evidence="4">Periplasmic copper-binding protein NosD beta helix domain-containing protein</fullName>
    </recommendedName>
</protein>
<sequence length="1108" mass="120913">DPINVSGNENFTFVNGISEGSGTEGDPYIIENWLIRAENSHGIWIENTDQDFIIRNCSVYDGSGASKIGVKFEGVTDGKIENCFVESNYDGIRLNESSGNILINNTVKNSENSGICLDNSDKNIVDNCTSKGNGLSDGIVLRNGANNNLIDGCTISNNSDFGVGIIFGADSNIFRGCLIENNDRGLYISSSRFNRIFNNNFENNGYGSFISGDNNRIFHNNFLSNDNQAYDIGSNSWSKDYPKGGNYWRDYSGKDENRGENQNIWGHDGMGDIPYGISGDNNQDRYPLVRLWESGRLMRHSPILIDGNDNFAPANGVINPNASGTENDPYIIENLSIDASSTRGLWIRYTDAHFIVRNCLIENGSSDSDGIYLKDLKNGRIENCTLRSNLNGIHLYYSSKTRISGNSCSGSDSHGVYLYQSDNNFIDNNSLVNENIYGIYLDRSSKNVISQNSSFNNKAHGIYLNRSDNNSIENNISENNSFYGIALYVDSDNNSLVSNSCYANKIGIRIRNSSDNNTLIGNKCLNNIYGVRIVSSLDVTMKNQAISNSQYNFGVAGSKVSHFVHDIDETNLIEGRPIRYLVDNEGGSIDNSLRVGYLALVRCENIRIEDLTLERNDQGILLASSQNIVIQNCELENNNFGLYAFSSDNNHIYHSNFINNENQVYVDGSNSWDNGYPSGGNYWSDYTGVDENKGKNQNISGGDGIGDEPYEVSGESSLDRYPFMEAWPPTSDVQVLIYPSEDNAPPGMELAYEVSVINTGSSFDSFALNISDNQGWDLSLDDSLFENVAPGENRTTVLRVAIPENENLGVEDNIVVTATSQENEQVSDTSTCIALSTGFVRRVVISISPAWEDLVPGDTVQFGVTVCNEGNVPDNYSLSTFDDGGWILSLADNLFVGISAGESSNTTLSVTAPDNDNITGIEDNITVTVSSLENENVSDSTGCVAYVGGEQIVELDLSSDWNLVGLPVVNENTTKESLFENSGVDPLLVTMLELEGGSLTPVGLTESLSDNVGYYVKPPSAVTVSTSGIPKDSDNLRLVADWNLIGLPVVDDNTTKGSLFEGSGVDPLLVTMLKLESGSLTPVGLTEPLENDKGYYVKPPSPVTINCP</sequence>
<comment type="pathway">
    <text evidence="1">Protein modification; protein ubiquitination.</text>
</comment>